<organism evidence="5 6">
    <name type="scientific">Mesorhizobium amorphae CCNWGS0123</name>
    <dbReference type="NCBI Taxonomy" id="1082933"/>
    <lineage>
        <taxon>Bacteria</taxon>
        <taxon>Pseudomonadati</taxon>
        <taxon>Pseudomonadota</taxon>
        <taxon>Alphaproteobacteria</taxon>
        <taxon>Hyphomicrobiales</taxon>
        <taxon>Phyllobacteriaceae</taxon>
        <taxon>Mesorhizobium</taxon>
    </lineage>
</organism>
<keyword evidence="1" id="KW-0805">Transcription regulation</keyword>
<accession>G6YL44</accession>
<dbReference type="CDD" id="cd06307">
    <property type="entry name" value="PBP1_sugar_binding"/>
    <property type="match status" value="1"/>
</dbReference>
<feature type="domain" description="HTH lacI-type" evidence="4">
    <location>
        <begin position="11"/>
        <end position="64"/>
    </location>
</feature>
<dbReference type="CDD" id="cd01392">
    <property type="entry name" value="HTH_LacI"/>
    <property type="match status" value="1"/>
</dbReference>
<name>G6YL44_9HYPH</name>
<dbReference type="PROSITE" id="PS50932">
    <property type="entry name" value="HTH_LACI_2"/>
    <property type="match status" value="1"/>
</dbReference>
<evidence type="ECO:0000259" key="4">
    <source>
        <dbReference type="PROSITE" id="PS50932"/>
    </source>
</evidence>
<dbReference type="SUPFAM" id="SSF53822">
    <property type="entry name" value="Periplasmic binding protein-like I"/>
    <property type="match status" value="1"/>
</dbReference>
<keyword evidence="2" id="KW-0238">DNA-binding</keyword>
<keyword evidence="6" id="KW-1185">Reference proteome</keyword>
<evidence type="ECO:0000256" key="2">
    <source>
        <dbReference type="ARBA" id="ARBA00023125"/>
    </source>
</evidence>
<evidence type="ECO:0000313" key="6">
    <source>
        <dbReference type="Proteomes" id="UP000002949"/>
    </source>
</evidence>
<evidence type="ECO:0000256" key="3">
    <source>
        <dbReference type="ARBA" id="ARBA00023163"/>
    </source>
</evidence>
<dbReference type="Gene3D" id="1.10.260.40">
    <property type="entry name" value="lambda repressor-like DNA-binding domains"/>
    <property type="match status" value="1"/>
</dbReference>
<dbReference type="STRING" id="1082933.A6B35_14775"/>
<dbReference type="EMBL" id="AGSN01000242">
    <property type="protein sequence ID" value="EHH03289.1"/>
    <property type="molecule type" value="Genomic_DNA"/>
</dbReference>
<keyword evidence="3" id="KW-0804">Transcription</keyword>
<dbReference type="GO" id="GO:0000976">
    <property type="term" value="F:transcription cis-regulatory region binding"/>
    <property type="evidence" value="ECO:0007669"/>
    <property type="project" value="TreeGrafter"/>
</dbReference>
<evidence type="ECO:0000313" key="5">
    <source>
        <dbReference type="EMBL" id="EHH03289.1"/>
    </source>
</evidence>
<dbReference type="Gene3D" id="3.40.50.2300">
    <property type="match status" value="2"/>
</dbReference>
<dbReference type="AlphaFoldDB" id="G6YL44"/>
<dbReference type="PATRIC" id="fig|1082933.3.peg.6520"/>
<dbReference type="InterPro" id="IPR000843">
    <property type="entry name" value="HTH_LacI"/>
</dbReference>
<proteinExistence type="predicted"/>
<dbReference type="GO" id="GO:0003700">
    <property type="term" value="F:DNA-binding transcription factor activity"/>
    <property type="evidence" value="ECO:0007669"/>
    <property type="project" value="TreeGrafter"/>
</dbReference>
<reference evidence="5 6" key="1">
    <citation type="journal article" date="2012" name="J. Bacteriol.">
        <title>Draft Genome Sequence of Plant Growth-Promoting Rhizobium Mesorhizobium amorphae, Isolated from Zinc-Lead Mine Tailings.</title>
        <authorList>
            <person name="Hao X."/>
            <person name="Lin Y."/>
            <person name="Johnstone L."/>
            <person name="Baltrus D.A."/>
            <person name="Miller S.J."/>
            <person name="Wei G."/>
            <person name="Rensing C."/>
        </authorList>
    </citation>
    <scope>NUCLEOTIDE SEQUENCE [LARGE SCALE GENOMIC DNA]</scope>
    <source>
        <strain evidence="5 6">CCNWGS0123</strain>
    </source>
</reference>
<dbReference type="Pfam" id="PF00356">
    <property type="entry name" value="LacI"/>
    <property type="match status" value="1"/>
</dbReference>
<dbReference type="Proteomes" id="UP000002949">
    <property type="component" value="Unassembled WGS sequence"/>
</dbReference>
<sequence>MTAGSKEIPKPTFLEIARRAGVGTATVERVLNGRGGVRPATVEKVVAAARSLDYPRRLPEAHRGVIRIEVILVRPDATFFARLSRAFERIAATLDRTIAVHRTFLDEADPAAIARRILDPDMRRAGLILAVPDHPLVGAALRKLEGEKIPTVQIVTQITGTSGAYVGIDNYAAGRMAGLLMARMQRRSGKVVAICHSQIYRVHQDRVRGFFDYLIEVGGGDFEPVAALFGYDDGDRNAEQLHEALKRWPDLAGLYNAGGANSALNDVLRRHTRGREVFFVGHELTERSATALRQGTMDVVLDQAPEAQARRAIDLVLARLNLHDLPVENPPIRFVTFTAENL</sequence>
<dbReference type="SUPFAM" id="SSF47413">
    <property type="entry name" value="lambda repressor-like DNA-binding domains"/>
    <property type="match status" value="1"/>
</dbReference>
<protein>
    <submittedName>
        <fullName evidence="5">LacI family transcriptional regulator</fullName>
    </submittedName>
</protein>
<dbReference type="Pfam" id="PF13407">
    <property type="entry name" value="Peripla_BP_4"/>
    <property type="match status" value="1"/>
</dbReference>
<evidence type="ECO:0000256" key="1">
    <source>
        <dbReference type="ARBA" id="ARBA00023015"/>
    </source>
</evidence>
<dbReference type="PANTHER" id="PTHR30146">
    <property type="entry name" value="LACI-RELATED TRANSCRIPTIONAL REPRESSOR"/>
    <property type="match status" value="1"/>
</dbReference>
<dbReference type="SMART" id="SM00354">
    <property type="entry name" value="HTH_LACI"/>
    <property type="match status" value="1"/>
</dbReference>
<dbReference type="eggNOG" id="COG1879">
    <property type="taxonomic scope" value="Bacteria"/>
</dbReference>
<dbReference type="InterPro" id="IPR010982">
    <property type="entry name" value="Lambda_DNA-bd_dom_sf"/>
</dbReference>
<gene>
    <name evidence="5" type="ORF">MEA186_33649</name>
</gene>
<dbReference type="InterPro" id="IPR025997">
    <property type="entry name" value="SBP_2_dom"/>
</dbReference>
<dbReference type="PANTHER" id="PTHR30146:SF152">
    <property type="entry name" value="TRANSCRIPTIONAL REGULATORY PROTEIN"/>
    <property type="match status" value="1"/>
</dbReference>
<dbReference type="InterPro" id="IPR028082">
    <property type="entry name" value="Peripla_BP_I"/>
</dbReference>